<proteinExistence type="predicted"/>
<keyword evidence="2" id="KW-1185">Reference proteome</keyword>
<dbReference type="AlphaFoldDB" id="A0A409XLY8"/>
<sequence length="128" mass="14024">MPPCQLPFPSFTLALTSTRDFLPRPPSVIIHDHGPSAEVQPTSIVDLMKTVDLRDDHSLDPNEGDNAGDMIVQEPYLNVGIGATATVGEPGPMNGRMIDVQKALWPNHTYLIPVKSHFEFTYINASSL</sequence>
<dbReference type="InParanoid" id="A0A409XLY8"/>
<dbReference type="Proteomes" id="UP000283269">
    <property type="component" value="Unassembled WGS sequence"/>
</dbReference>
<evidence type="ECO:0000313" key="2">
    <source>
        <dbReference type="Proteomes" id="UP000283269"/>
    </source>
</evidence>
<accession>A0A409XLY8</accession>
<comment type="caution">
    <text evidence="1">The sequence shown here is derived from an EMBL/GenBank/DDBJ whole genome shotgun (WGS) entry which is preliminary data.</text>
</comment>
<organism evidence="1 2">
    <name type="scientific">Psilocybe cyanescens</name>
    <dbReference type="NCBI Taxonomy" id="93625"/>
    <lineage>
        <taxon>Eukaryota</taxon>
        <taxon>Fungi</taxon>
        <taxon>Dikarya</taxon>
        <taxon>Basidiomycota</taxon>
        <taxon>Agaricomycotina</taxon>
        <taxon>Agaricomycetes</taxon>
        <taxon>Agaricomycetidae</taxon>
        <taxon>Agaricales</taxon>
        <taxon>Agaricineae</taxon>
        <taxon>Strophariaceae</taxon>
        <taxon>Psilocybe</taxon>
    </lineage>
</organism>
<reference evidence="1 2" key="1">
    <citation type="journal article" date="2018" name="Evol. Lett.">
        <title>Horizontal gene cluster transfer increased hallucinogenic mushroom diversity.</title>
        <authorList>
            <person name="Reynolds H.T."/>
            <person name="Vijayakumar V."/>
            <person name="Gluck-Thaler E."/>
            <person name="Korotkin H.B."/>
            <person name="Matheny P.B."/>
            <person name="Slot J.C."/>
        </authorList>
    </citation>
    <scope>NUCLEOTIDE SEQUENCE [LARGE SCALE GENOMIC DNA]</scope>
    <source>
        <strain evidence="1 2">2631</strain>
    </source>
</reference>
<dbReference type="EMBL" id="NHYD01001248">
    <property type="protein sequence ID" value="PPQ91793.1"/>
    <property type="molecule type" value="Genomic_DNA"/>
</dbReference>
<name>A0A409XLY8_PSICY</name>
<protein>
    <submittedName>
        <fullName evidence="1">Uncharacterized protein</fullName>
    </submittedName>
</protein>
<evidence type="ECO:0000313" key="1">
    <source>
        <dbReference type="EMBL" id="PPQ91793.1"/>
    </source>
</evidence>
<gene>
    <name evidence="1" type="ORF">CVT25_000438</name>
</gene>